<dbReference type="GO" id="GO:0012507">
    <property type="term" value="C:ER to Golgi transport vesicle membrane"/>
    <property type="evidence" value="ECO:0007669"/>
    <property type="project" value="TreeGrafter"/>
</dbReference>
<sequence length="80" mass="8977">MNRYVLASLSGWHGLALRCIGDLVMRHSQNLDILGSKLVGEEPHLEPALNAIFRIILRTSTLQEFVAADYVFKCFCEVVS</sequence>
<dbReference type="GO" id="GO:0006886">
    <property type="term" value="P:intracellular protein transport"/>
    <property type="evidence" value="ECO:0007669"/>
    <property type="project" value="TreeGrafter"/>
</dbReference>
<dbReference type="EMBL" id="AMZH03001141">
    <property type="protein sequence ID" value="RRT80440.1"/>
    <property type="molecule type" value="Genomic_DNA"/>
</dbReference>
<gene>
    <name evidence="1" type="ORF">B296_00023260</name>
</gene>
<comment type="caution">
    <text evidence="1">The sequence shown here is derived from an EMBL/GenBank/DDBJ whole genome shotgun (WGS) entry which is preliminary data.</text>
</comment>
<dbReference type="GO" id="GO:0048211">
    <property type="term" value="P:Golgi vesicle docking"/>
    <property type="evidence" value="ECO:0007669"/>
    <property type="project" value="TreeGrafter"/>
</dbReference>
<dbReference type="Proteomes" id="UP000287651">
    <property type="component" value="Unassembled WGS sequence"/>
</dbReference>
<evidence type="ECO:0000313" key="2">
    <source>
        <dbReference type="Proteomes" id="UP000287651"/>
    </source>
</evidence>
<accession>A0A427AW15</accession>
<protein>
    <submittedName>
        <fullName evidence="1">Uncharacterized protein</fullName>
    </submittedName>
</protein>
<dbReference type="GO" id="GO:0061025">
    <property type="term" value="P:membrane fusion"/>
    <property type="evidence" value="ECO:0007669"/>
    <property type="project" value="TreeGrafter"/>
</dbReference>
<dbReference type="GO" id="GO:0006888">
    <property type="term" value="P:endoplasmic reticulum to Golgi vesicle-mediated transport"/>
    <property type="evidence" value="ECO:0007669"/>
    <property type="project" value="TreeGrafter"/>
</dbReference>
<reference evidence="1 2" key="1">
    <citation type="journal article" date="2014" name="Agronomy (Basel)">
        <title>A Draft Genome Sequence for Ensete ventricosum, the Drought-Tolerant Tree Against Hunger.</title>
        <authorList>
            <person name="Harrison J."/>
            <person name="Moore K.A."/>
            <person name="Paszkiewicz K."/>
            <person name="Jones T."/>
            <person name="Grant M."/>
            <person name="Ambacheew D."/>
            <person name="Muzemil S."/>
            <person name="Studholme D.J."/>
        </authorList>
    </citation>
    <scope>NUCLEOTIDE SEQUENCE [LARGE SCALE GENOMIC DNA]</scope>
</reference>
<dbReference type="GO" id="GO:0005795">
    <property type="term" value="C:Golgi stack"/>
    <property type="evidence" value="ECO:0007669"/>
    <property type="project" value="TreeGrafter"/>
</dbReference>
<proteinExistence type="predicted"/>
<organism evidence="1 2">
    <name type="scientific">Ensete ventricosum</name>
    <name type="common">Abyssinian banana</name>
    <name type="synonym">Musa ensete</name>
    <dbReference type="NCBI Taxonomy" id="4639"/>
    <lineage>
        <taxon>Eukaryota</taxon>
        <taxon>Viridiplantae</taxon>
        <taxon>Streptophyta</taxon>
        <taxon>Embryophyta</taxon>
        <taxon>Tracheophyta</taxon>
        <taxon>Spermatophyta</taxon>
        <taxon>Magnoliopsida</taxon>
        <taxon>Liliopsida</taxon>
        <taxon>Zingiberales</taxon>
        <taxon>Musaceae</taxon>
        <taxon>Ensete</taxon>
    </lineage>
</organism>
<dbReference type="AlphaFoldDB" id="A0A427AW15"/>
<dbReference type="InterPro" id="IPR011989">
    <property type="entry name" value="ARM-like"/>
</dbReference>
<dbReference type="InterPro" id="IPR024095">
    <property type="entry name" value="Vesicle_P115"/>
</dbReference>
<dbReference type="Gene3D" id="1.25.10.10">
    <property type="entry name" value="Leucine-rich Repeat Variant"/>
    <property type="match status" value="1"/>
</dbReference>
<dbReference type="GO" id="GO:0005783">
    <property type="term" value="C:endoplasmic reticulum"/>
    <property type="evidence" value="ECO:0007669"/>
    <property type="project" value="TreeGrafter"/>
</dbReference>
<evidence type="ECO:0000313" key="1">
    <source>
        <dbReference type="EMBL" id="RRT80440.1"/>
    </source>
</evidence>
<name>A0A427AW15_ENSVE</name>
<dbReference type="PANTHER" id="PTHR10013">
    <property type="entry name" value="GENERAL VESICULAR TRANSPORT FACTOR P115"/>
    <property type="match status" value="1"/>
</dbReference>
<dbReference type="PANTHER" id="PTHR10013:SF0">
    <property type="entry name" value="GENERAL VESICULAR TRANSPORT FACTOR P115"/>
    <property type="match status" value="1"/>
</dbReference>